<evidence type="ECO:0000313" key="3">
    <source>
        <dbReference type="Proteomes" id="UP001489902"/>
    </source>
</evidence>
<dbReference type="PANTHER" id="PTHR42760:SF124">
    <property type="entry name" value="SHORT-CHAIN DEHYDROGENASE_REDUCTASE"/>
    <property type="match status" value="1"/>
</dbReference>
<organism evidence="2 3">
    <name type="scientific">Fusarium acuminatum</name>
    <dbReference type="NCBI Taxonomy" id="5515"/>
    <lineage>
        <taxon>Eukaryota</taxon>
        <taxon>Fungi</taxon>
        <taxon>Dikarya</taxon>
        <taxon>Ascomycota</taxon>
        <taxon>Pezizomycotina</taxon>
        <taxon>Sordariomycetes</taxon>
        <taxon>Hypocreomycetidae</taxon>
        <taxon>Hypocreales</taxon>
        <taxon>Nectriaceae</taxon>
        <taxon>Fusarium</taxon>
        <taxon>Fusarium tricinctum species complex</taxon>
    </lineage>
</organism>
<name>A0ABZ2X5Z1_9HYPO</name>
<protein>
    <submittedName>
        <fullName evidence="2">Uncharacterized protein</fullName>
    </submittedName>
</protein>
<reference evidence="2 3" key="1">
    <citation type="submission" date="2024-04" db="EMBL/GenBank/DDBJ databases">
        <title>Complete genome sequence of Fusarium acuminatum.</title>
        <authorList>
            <person name="Lan B."/>
        </authorList>
    </citation>
    <scope>NUCLEOTIDE SEQUENCE [LARGE SCALE GENOMIC DNA]</scope>
    <source>
        <strain evidence="2">1A</strain>
    </source>
</reference>
<dbReference type="CDD" id="cd05233">
    <property type="entry name" value="SDR_c"/>
    <property type="match status" value="1"/>
</dbReference>
<dbReference type="EMBL" id="CP151264">
    <property type="protein sequence ID" value="WZH47264.1"/>
    <property type="molecule type" value="Genomic_DNA"/>
</dbReference>
<evidence type="ECO:0000313" key="2">
    <source>
        <dbReference type="EMBL" id="WZH47264.1"/>
    </source>
</evidence>
<dbReference type="PRINTS" id="PR00080">
    <property type="entry name" value="SDRFAMILY"/>
</dbReference>
<dbReference type="Gene3D" id="3.40.50.720">
    <property type="entry name" value="NAD(P)-binding Rossmann-like Domain"/>
    <property type="match status" value="1"/>
</dbReference>
<gene>
    <name evidence="2" type="ORF">QYS62_008408</name>
</gene>
<dbReference type="Pfam" id="PF13561">
    <property type="entry name" value="adh_short_C2"/>
    <property type="match status" value="1"/>
</dbReference>
<comment type="similarity">
    <text evidence="1">Belongs to the short-chain dehydrogenases/reductases (SDR) family.</text>
</comment>
<accession>A0ABZ2X5Z1</accession>
<dbReference type="InterPro" id="IPR002347">
    <property type="entry name" value="SDR_fam"/>
</dbReference>
<dbReference type="InterPro" id="IPR036291">
    <property type="entry name" value="NAD(P)-bd_dom_sf"/>
</dbReference>
<dbReference type="PANTHER" id="PTHR42760">
    <property type="entry name" value="SHORT-CHAIN DEHYDROGENASES/REDUCTASES FAMILY MEMBER"/>
    <property type="match status" value="1"/>
</dbReference>
<proteinExistence type="inferred from homology"/>
<dbReference type="Proteomes" id="UP001489902">
    <property type="component" value="Chromosome 5"/>
</dbReference>
<evidence type="ECO:0000256" key="1">
    <source>
        <dbReference type="ARBA" id="ARBA00006484"/>
    </source>
</evidence>
<keyword evidence="3" id="KW-1185">Reference proteome</keyword>
<sequence length="277" mass="29461">MASSFGPRLLNKVCIVTGSSSGLGRAIALGYAHEGAHLVCADLHQNARAGVNGEDVISTDELIRSKGGQAIFVETDVSKADAVERLVTRAVIQFGRIDVLVNNAGISVEAGKQPCRIHETPEEWWDLTIAVNLKSIFLTSKYTIAQMLKQEKSESGDRGWIINISSIFGEVGGYTIPNDSASYSASKGGVSNLTRNVALDYARDGIHCNAICPGYTETAIFADTTTIHDADSIRAKHPLHGTGTPKDLVGAAVFLASQEARWITGVCLPVDGGYTAQ</sequence>
<dbReference type="PRINTS" id="PR00081">
    <property type="entry name" value="GDHRDH"/>
</dbReference>
<dbReference type="SUPFAM" id="SSF51735">
    <property type="entry name" value="NAD(P)-binding Rossmann-fold domains"/>
    <property type="match status" value="1"/>
</dbReference>